<comment type="caution">
    <text evidence="1">The sequence shown here is derived from an EMBL/GenBank/DDBJ whole genome shotgun (WGS) entry which is preliminary data.</text>
</comment>
<evidence type="ECO:0000313" key="1">
    <source>
        <dbReference type="EMBL" id="MFD2168700.1"/>
    </source>
</evidence>
<proteinExistence type="predicted"/>
<protein>
    <submittedName>
        <fullName evidence="1">Uncharacterized protein</fullName>
    </submittedName>
</protein>
<sequence>MKKRLLLGTFITVCVLTLIGISFDEKGMKMAEYVPIGTNGVVKIDKF</sequence>
<accession>A0ABW4ZSQ2</accession>
<keyword evidence="2" id="KW-1185">Reference proteome</keyword>
<name>A0ABW4ZSQ2_9BACL</name>
<gene>
    <name evidence="1" type="ORF">ACFSOY_01540</name>
</gene>
<organism evidence="1 2">
    <name type="scientific">Tumebacillus lipolyticus</name>
    <dbReference type="NCBI Taxonomy" id="1280370"/>
    <lineage>
        <taxon>Bacteria</taxon>
        <taxon>Bacillati</taxon>
        <taxon>Bacillota</taxon>
        <taxon>Bacilli</taxon>
        <taxon>Bacillales</taxon>
        <taxon>Alicyclobacillaceae</taxon>
        <taxon>Tumebacillus</taxon>
    </lineage>
</organism>
<dbReference type="Proteomes" id="UP001597343">
    <property type="component" value="Unassembled WGS sequence"/>
</dbReference>
<dbReference type="EMBL" id="JBHUIO010000002">
    <property type="protein sequence ID" value="MFD2168700.1"/>
    <property type="molecule type" value="Genomic_DNA"/>
</dbReference>
<reference evidence="2" key="1">
    <citation type="journal article" date="2019" name="Int. J. Syst. Evol. Microbiol.">
        <title>The Global Catalogue of Microorganisms (GCM) 10K type strain sequencing project: providing services to taxonomists for standard genome sequencing and annotation.</title>
        <authorList>
            <consortium name="The Broad Institute Genomics Platform"/>
            <consortium name="The Broad Institute Genome Sequencing Center for Infectious Disease"/>
            <person name="Wu L."/>
            <person name="Ma J."/>
        </authorList>
    </citation>
    <scope>NUCLEOTIDE SEQUENCE [LARGE SCALE GENOMIC DNA]</scope>
    <source>
        <strain evidence="2">CGMCC 1.13574</strain>
    </source>
</reference>
<evidence type="ECO:0000313" key="2">
    <source>
        <dbReference type="Proteomes" id="UP001597343"/>
    </source>
</evidence>
<dbReference type="RefSeq" id="WP_386043651.1">
    <property type="nucleotide sequence ID" value="NZ_JBHUIO010000002.1"/>
</dbReference>